<evidence type="ECO:0000256" key="1">
    <source>
        <dbReference type="ARBA" id="ARBA00004123"/>
    </source>
</evidence>
<dbReference type="Pfam" id="PF03178">
    <property type="entry name" value="CPSF_A"/>
    <property type="match status" value="1"/>
</dbReference>
<keyword evidence="4" id="KW-0539">Nucleus</keyword>
<dbReference type="SUPFAM" id="SSF50998">
    <property type="entry name" value="Quinoprotein alcohol dehydrogenase-like"/>
    <property type="match status" value="1"/>
</dbReference>
<organism evidence="9 10">
    <name type="scientific">Cadophora malorum</name>
    <dbReference type="NCBI Taxonomy" id="108018"/>
    <lineage>
        <taxon>Eukaryota</taxon>
        <taxon>Fungi</taxon>
        <taxon>Dikarya</taxon>
        <taxon>Ascomycota</taxon>
        <taxon>Pezizomycotina</taxon>
        <taxon>Leotiomycetes</taxon>
        <taxon>Helotiales</taxon>
        <taxon>Ploettnerulaceae</taxon>
        <taxon>Cadophora</taxon>
    </lineage>
</organism>
<comment type="similarity">
    <text evidence="2">Belongs to the DDB1 family.</text>
</comment>
<evidence type="ECO:0000313" key="9">
    <source>
        <dbReference type="EMBL" id="KAG4417249.1"/>
    </source>
</evidence>
<evidence type="ECO:0000259" key="6">
    <source>
        <dbReference type="Pfam" id="PF03178"/>
    </source>
</evidence>
<dbReference type="Pfam" id="PF23726">
    <property type="entry name" value="Beta-prop_RSE1_2nd"/>
    <property type="match status" value="1"/>
</dbReference>
<feature type="compositionally biased region" description="Basic residues" evidence="5">
    <location>
        <begin position="321"/>
        <end position="331"/>
    </location>
</feature>
<feature type="region of interest" description="Disordered" evidence="5">
    <location>
        <begin position="318"/>
        <end position="366"/>
    </location>
</feature>
<protein>
    <recommendedName>
        <fullName evidence="3">DNA damage-binding protein 1</fullName>
    </recommendedName>
</protein>
<feature type="domain" description="RSE1/DDB1/CPSF1 C-terminal" evidence="6">
    <location>
        <begin position="1165"/>
        <end position="1494"/>
    </location>
</feature>
<dbReference type="EMBL" id="JAFJYH010000160">
    <property type="protein sequence ID" value="KAG4417249.1"/>
    <property type="molecule type" value="Genomic_DNA"/>
</dbReference>
<dbReference type="GO" id="GO:0006351">
    <property type="term" value="P:DNA-templated transcription"/>
    <property type="evidence" value="ECO:0007669"/>
    <property type="project" value="InterPro"/>
</dbReference>
<sequence>MADVGMENADHDPDPIVSSYDIYIKPQLAGDLQMYILQFPNRDSRQQYNRAKGSEPLKMRIKPNAGMVELDVPMDAHINYDKKKGLAWGGAMKKSMESKGTGSHGLPGGFGIGAAPPSGRGRGRGGIVDQEAIQSQILADYQNAVRNERVLVKQTLGGQAMAKDDTTPQYMIGTFSSNELHLTPVDNVVQMRPQFHHIDAQTEQDRAGRARDPAAGPRAPPDARAIHMTVKSNVDGEEDTTDTMAARITLAQSEAWKSHRYVDEEEGECWEGFDEHLFVGAKVAENHSEDLKGKPKLLSCLNNAEYLNEISAPMDAAKLSRSQKVKKRKGKGKENAAEGEVDGAESDTLDAISDPSMSDTEDEDEPLAPKSIVSKMSYIAPIHRPSSVRYAIKLCLLDPEQECLVLGKGNRIEIWIPTEDGLVMESSRPIYGRITMLAKIRPEGTPTDLLFVGTSRFQYFVLAYNSQTNELETRQSFQDVLEKHMRDSQSRDLCLVDPTGKYLVLELFEGVLTCNKILKPRKGKINPLDEKFDPLRITELKVRATTFLYTETKQPKIAFLYEIGTGGDVRLATYRLVDEKLSWSKFDVNRHRENEIDQLDEDASHLIPVPKNPGQKRYIVRNAQVPKAHLGGVVVVGEAKFTYLDDESKAVIEYSLPTPSIFVAWVAYDDLRYLVGDMYGKIHVLTILTQDAEVIGMDLKPLGQASKATVMVSIGDGVFFIGSHEGNSQVVKIDLDDIEWSLKVLQTMDNVAPVLDFEVMDLGNRDGETHSNEYSTGQARLVTGSGAFESGSLRSVRSGVGLNDVGILVDELEDIRGVFALRSSAQSQFDDLLVVSLPTETRIFSFNGQDIEEFDSFRGLEIGCPTLLAMNLPNGMILQVTEASVKILGPGPSYGLAEWKPPQEKSITNVSANAGHILLSASGTALVSLDITNGLNELAAWTLEQGNEIACVHVPSQYSGIGFVGFWKSGTISVLDLSNLEVIFSENLSRKNNASIPRHIVMAQILPEAASGPTLFVAMEDGVVLTFSVDKSSYHLFGRKSIVLGTQHAQFHILPRKGGLNNVLATCEHPSLIYGSEGRINYSAVTADDATCACSFDSEAFPASVVVATSTNLKISEIDTERRTHVRTLPMGRTVRRIAYSATERAFGIGCIKRELHDGEEEITSTFTLVEDMLFNQVGEPYVLEDANGPELIECLMRTELPSSRLGDNGEREPVERFIIGTSFLDEAADQNIKGRILVFGIDDERNPYLISSLNLKCACRRIAILDSKIVAALTKTVVIYNFEETSEKSGEFTKLATFRSTTVPIDLSVTGNIIAVADMMQSVSIVEYVPGKGGLPDKLEQVAKDYQACWATAVTEVEENSWLQADHDGNLLVLSRNIDGVTLEDKKRMRVTSEMNLGEQVNVIRRINIEPSPNAMIVPRAFLGTTEGSIYLYSTILPASQDILMRLQEQMAKHITTVGDLDFKIYRSFKNAERDTSEPFRFVDGELIERFLDLETEVQAEICAGLGPSVEDVRNMVEELKKSQ</sequence>
<evidence type="ECO:0000256" key="4">
    <source>
        <dbReference type="ARBA" id="ARBA00023242"/>
    </source>
</evidence>
<evidence type="ECO:0000256" key="5">
    <source>
        <dbReference type="SAM" id="MobiDB-lite"/>
    </source>
</evidence>
<comment type="subcellular location">
    <subcellularLocation>
        <location evidence="1">Nucleus</location>
    </subcellularLocation>
</comment>
<dbReference type="InterPro" id="IPR006886">
    <property type="entry name" value="RNA_pol_III_Rpc5"/>
</dbReference>
<dbReference type="Pfam" id="PF04801">
    <property type="entry name" value="RPC5"/>
    <property type="match status" value="2"/>
</dbReference>
<dbReference type="InterPro" id="IPR018846">
    <property type="entry name" value="Beta-prop_RSE1/DDB1/CPSF1_1st"/>
</dbReference>
<accession>A0A8H7TCB3</accession>
<feature type="domain" description="RSE1/DDB1/CPSF1 first beta-propeller" evidence="7">
    <location>
        <begin position="387"/>
        <end position="748"/>
    </location>
</feature>
<dbReference type="Pfam" id="PF10433">
    <property type="entry name" value="Beta-prop_RSE1_1st"/>
    <property type="match status" value="1"/>
</dbReference>
<dbReference type="PANTHER" id="PTHR10644">
    <property type="entry name" value="DNA REPAIR/RNA PROCESSING CPSF FAMILY"/>
    <property type="match status" value="1"/>
</dbReference>
<keyword evidence="10" id="KW-1185">Reference proteome</keyword>
<comment type="caution">
    <text evidence="9">The sequence shown here is derived from an EMBL/GenBank/DDBJ whole genome shotgun (WGS) entry which is preliminary data.</text>
</comment>
<dbReference type="GO" id="GO:0005634">
    <property type="term" value="C:nucleus"/>
    <property type="evidence" value="ECO:0007669"/>
    <property type="project" value="UniProtKB-SubCell"/>
</dbReference>
<dbReference type="InterPro" id="IPR015943">
    <property type="entry name" value="WD40/YVTN_repeat-like_dom_sf"/>
</dbReference>
<dbReference type="InterPro" id="IPR050358">
    <property type="entry name" value="RSE1/DDB1/CFT1"/>
</dbReference>
<evidence type="ECO:0000256" key="3">
    <source>
        <dbReference type="ARBA" id="ARBA00014577"/>
    </source>
</evidence>
<dbReference type="Gene3D" id="2.130.10.10">
    <property type="entry name" value="YVTN repeat-like/Quinoprotein amine dehydrogenase"/>
    <property type="match status" value="3"/>
</dbReference>
<dbReference type="GO" id="GO:0003676">
    <property type="term" value="F:nucleic acid binding"/>
    <property type="evidence" value="ECO:0007669"/>
    <property type="project" value="InterPro"/>
</dbReference>
<dbReference type="InterPro" id="IPR004871">
    <property type="entry name" value="RSE1/DDB1/CPSF1_C"/>
</dbReference>
<feature type="domain" description="RSE1/DDB1/CPSF1 second beta-propeller" evidence="8">
    <location>
        <begin position="811"/>
        <end position="1117"/>
    </location>
</feature>
<proteinExistence type="inferred from homology"/>
<evidence type="ECO:0000259" key="7">
    <source>
        <dbReference type="Pfam" id="PF10433"/>
    </source>
</evidence>
<dbReference type="OrthoDB" id="433457at2759"/>
<feature type="compositionally biased region" description="Acidic residues" evidence="5">
    <location>
        <begin position="337"/>
        <end position="348"/>
    </location>
</feature>
<feature type="region of interest" description="Disordered" evidence="5">
    <location>
        <begin position="200"/>
        <end position="222"/>
    </location>
</feature>
<reference evidence="9" key="1">
    <citation type="submission" date="2021-02" db="EMBL/GenBank/DDBJ databases">
        <title>Genome sequence Cadophora malorum strain M34.</title>
        <authorList>
            <person name="Stefanovic E."/>
            <person name="Vu D."/>
            <person name="Scully C."/>
            <person name="Dijksterhuis J."/>
            <person name="Roader J."/>
            <person name="Houbraken J."/>
        </authorList>
    </citation>
    <scope>NUCLEOTIDE SEQUENCE</scope>
    <source>
        <strain evidence="9">M34</strain>
    </source>
</reference>
<name>A0A8H7TCB3_9HELO</name>
<evidence type="ECO:0000313" key="10">
    <source>
        <dbReference type="Proteomes" id="UP000664132"/>
    </source>
</evidence>
<dbReference type="InterPro" id="IPR058543">
    <property type="entry name" value="Beta-prop_RSE1/DDB1/CPSF1_2nd"/>
</dbReference>
<gene>
    <name evidence="9" type="ORF">IFR04_009619</name>
</gene>
<dbReference type="FunFam" id="2.130.10.10:FF:000629">
    <property type="entry name" value="UV-damaged DNA binding protein"/>
    <property type="match status" value="1"/>
</dbReference>
<dbReference type="InterPro" id="IPR011047">
    <property type="entry name" value="Quinoprotein_ADH-like_sf"/>
</dbReference>
<dbReference type="Gene3D" id="1.10.150.910">
    <property type="match status" value="1"/>
</dbReference>
<evidence type="ECO:0000256" key="2">
    <source>
        <dbReference type="ARBA" id="ARBA00007453"/>
    </source>
</evidence>
<feature type="compositionally biased region" description="Basic and acidic residues" evidence="5">
    <location>
        <begin position="200"/>
        <end position="212"/>
    </location>
</feature>
<evidence type="ECO:0000259" key="8">
    <source>
        <dbReference type="Pfam" id="PF23726"/>
    </source>
</evidence>
<dbReference type="Proteomes" id="UP000664132">
    <property type="component" value="Unassembled WGS sequence"/>
</dbReference>